<evidence type="ECO:0000313" key="13">
    <source>
        <dbReference type="Proteomes" id="UP000075635"/>
    </source>
</evidence>
<feature type="binding site" description="axial binding residue" evidence="9">
    <location>
        <position position="252"/>
    </location>
    <ligand>
        <name>heme c</name>
        <dbReference type="ChEBI" id="CHEBI:61717"/>
        <label>2</label>
    </ligand>
    <ligandPart>
        <name>Fe</name>
        <dbReference type="ChEBI" id="CHEBI:18248"/>
    </ligandPart>
</feature>
<dbReference type="EMBL" id="JEMB01002276">
    <property type="protein sequence ID" value="KYF82286.1"/>
    <property type="molecule type" value="Genomic_DNA"/>
</dbReference>
<evidence type="ECO:0000259" key="11">
    <source>
        <dbReference type="PROSITE" id="PS51007"/>
    </source>
</evidence>
<dbReference type="InterPro" id="IPR036909">
    <property type="entry name" value="Cyt_c-like_dom_sf"/>
</dbReference>
<dbReference type="PIRSF" id="PIRSF000294">
    <property type="entry name" value="Cytochrome-c_peroxidase"/>
    <property type="match status" value="1"/>
</dbReference>
<evidence type="ECO:0000256" key="8">
    <source>
        <dbReference type="PIRSR" id="PIRSR000294-1"/>
    </source>
</evidence>
<feature type="binding site" description="axial binding residue" evidence="9">
    <location>
        <position position="322"/>
    </location>
    <ligand>
        <name>heme c</name>
        <dbReference type="ChEBI" id="CHEBI:61717"/>
        <label>2</label>
    </ligand>
    <ligandPart>
        <name>Fe</name>
        <dbReference type="ChEBI" id="CHEBI:18248"/>
    </ligandPart>
</feature>
<evidence type="ECO:0000256" key="5">
    <source>
        <dbReference type="ARBA" id="ARBA00022764"/>
    </source>
</evidence>
<comment type="PTM">
    <text evidence="8">Binds 2 heme groups per subunit.</text>
</comment>
<evidence type="ECO:0000256" key="6">
    <source>
        <dbReference type="ARBA" id="ARBA00023002"/>
    </source>
</evidence>
<evidence type="ECO:0000256" key="10">
    <source>
        <dbReference type="SAM" id="SignalP"/>
    </source>
</evidence>
<dbReference type="PANTHER" id="PTHR30600:SF7">
    <property type="entry name" value="CYTOCHROME C PEROXIDASE-RELATED"/>
    <property type="match status" value="1"/>
</dbReference>
<dbReference type="InterPro" id="IPR026259">
    <property type="entry name" value="MauG/Cytc_peroxidase"/>
</dbReference>
<feature type="signal peptide" evidence="10">
    <location>
        <begin position="1"/>
        <end position="19"/>
    </location>
</feature>
<keyword evidence="6" id="KW-0560">Oxidoreductase</keyword>
<keyword evidence="2 8" id="KW-0349">Heme</keyword>
<feature type="binding site" description="covalent" evidence="8">
    <location>
        <position position="251"/>
    </location>
    <ligand>
        <name>heme c</name>
        <dbReference type="ChEBI" id="CHEBI:61717"/>
        <label>2</label>
    </ligand>
</feature>
<feature type="domain" description="Cytochrome c" evidence="11">
    <location>
        <begin position="234"/>
        <end position="347"/>
    </location>
</feature>
<comment type="subcellular location">
    <subcellularLocation>
        <location evidence="1">Periplasm</location>
    </subcellularLocation>
</comment>
<keyword evidence="4 10" id="KW-0732">Signal</keyword>
<dbReference type="GO" id="GO:0042597">
    <property type="term" value="C:periplasmic space"/>
    <property type="evidence" value="ECO:0007669"/>
    <property type="project" value="UniProtKB-SubCell"/>
</dbReference>
<organism evidence="12 13">
    <name type="scientific">Sorangium cellulosum</name>
    <name type="common">Polyangium cellulosum</name>
    <dbReference type="NCBI Taxonomy" id="56"/>
    <lineage>
        <taxon>Bacteria</taxon>
        <taxon>Pseudomonadati</taxon>
        <taxon>Myxococcota</taxon>
        <taxon>Polyangia</taxon>
        <taxon>Polyangiales</taxon>
        <taxon>Polyangiaceae</taxon>
        <taxon>Sorangium</taxon>
    </lineage>
</organism>
<dbReference type="InterPro" id="IPR051395">
    <property type="entry name" value="Cytochrome_c_Peroxidase/MauG"/>
</dbReference>
<evidence type="ECO:0000256" key="1">
    <source>
        <dbReference type="ARBA" id="ARBA00004418"/>
    </source>
</evidence>
<feature type="binding site" description="covalent" evidence="8">
    <location>
        <position position="102"/>
    </location>
    <ligand>
        <name>heme c</name>
        <dbReference type="ChEBI" id="CHEBI:61717"/>
        <label>1</label>
    </ligand>
</feature>
<dbReference type="GO" id="GO:0004130">
    <property type="term" value="F:cytochrome-c peroxidase activity"/>
    <property type="evidence" value="ECO:0007669"/>
    <property type="project" value="TreeGrafter"/>
</dbReference>
<name>A0A150RQL4_SORCE</name>
<dbReference type="GO" id="GO:0009055">
    <property type="term" value="F:electron transfer activity"/>
    <property type="evidence" value="ECO:0007669"/>
    <property type="project" value="InterPro"/>
</dbReference>
<dbReference type="GO" id="GO:0020037">
    <property type="term" value="F:heme binding"/>
    <property type="evidence" value="ECO:0007669"/>
    <property type="project" value="InterPro"/>
</dbReference>
<feature type="binding site" description="axial binding residue" evidence="9">
    <location>
        <position position="122"/>
    </location>
    <ligand>
        <name>heme c</name>
        <dbReference type="ChEBI" id="CHEBI:61717"/>
        <label>1</label>
    </ligand>
    <ligandPart>
        <name>Fe</name>
        <dbReference type="ChEBI" id="CHEBI:18248"/>
    </ligandPart>
</feature>
<dbReference type="GO" id="GO:0046872">
    <property type="term" value="F:metal ion binding"/>
    <property type="evidence" value="ECO:0007669"/>
    <property type="project" value="UniProtKB-KW"/>
</dbReference>
<keyword evidence="12" id="KW-0575">Peroxidase</keyword>
<dbReference type="Gene3D" id="1.10.760.10">
    <property type="entry name" value="Cytochrome c-like domain"/>
    <property type="match status" value="2"/>
</dbReference>
<gene>
    <name evidence="12" type="ORF">BE17_08955</name>
</gene>
<sequence>MRWPSSLISVLLVAAGLGACDRSAEYEYQAPKASTTGKPAASAGAGAGELKPLVFDPNDVKSFKVLPAKFEYDKNPITDEKVTLGRMLWYENRLSKNHDISCNSCHDLSNYGVDNKSFSSGHKGQLGGRNSPSAYNAGHHIAQFWDGRAATLEDQAKGPILNPVEMAMPDEKRVITTLKSIPEYVNLFKAAFPEDKEPITYDNMAKAIGAFERGLVTPSRFDKYLDGDDKALTAEEKAGFHKFISLGCPTCHTGVAVGGSTFQKLGLVKEWANLKDNGRFDFTKDEKDKFFFRVPSLRNVEKTFPYFHDGSLATLDETVTKMAWHQLGVEAKPEEVKAVVAFLKALTGDLPTEYIKKPELPKSTPTTPKADPT</sequence>
<evidence type="ECO:0000256" key="3">
    <source>
        <dbReference type="ARBA" id="ARBA00022723"/>
    </source>
</evidence>
<protein>
    <submittedName>
        <fullName evidence="12">Cytochrome-c peroxidase</fullName>
    </submittedName>
</protein>
<dbReference type="InterPro" id="IPR009056">
    <property type="entry name" value="Cyt_c-like_dom"/>
</dbReference>
<dbReference type="AlphaFoldDB" id="A0A150RQL4"/>
<keyword evidence="5" id="KW-0574">Periplasm</keyword>
<feature type="chain" id="PRO_5007568113" evidence="10">
    <location>
        <begin position="20"/>
        <end position="373"/>
    </location>
</feature>
<keyword evidence="7 9" id="KW-0408">Iron</keyword>
<evidence type="ECO:0000256" key="7">
    <source>
        <dbReference type="ARBA" id="ARBA00023004"/>
    </source>
</evidence>
<evidence type="ECO:0000313" key="12">
    <source>
        <dbReference type="EMBL" id="KYF82286.1"/>
    </source>
</evidence>
<dbReference type="Pfam" id="PF03150">
    <property type="entry name" value="CCP_MauG"/>
    <property type="match status" value="1"/>
</dbReference>
<reference evidence="12 13" key="1">
    <citation type="submission" date="2014-02" db="EMBL/GenBank/DDBJ databases">
        <title>The small core and large imbalanced accessory genome model reveals a collaborative survival strategy of Sorangium cellulosum strains in nature.</title>
        <authorList>
            <person name="Han K."/>
            <person name="Peng R."/>
            <person name="Blom J."/>
            <person name="Li Y.-Z."/>
        </authorList>
    </citation>
    <scope>NUCLEOTIDE SEQUENCE [LARGE SCALE GENOMIC DNA]</scope>
    <source>
        <strain evidence="12 13">So0011-07</strain>
    </source>
</reference>
<dbReference type="PROSITE" id="PS51007">
    <property type="entry name" value="CYTC"/>
    <property type="match status" value="1"/>
</dbReference>
<dbReference type="PROSITE" id="PS51257">
    <property type="entry name" value="PROKAR_LIPOPROTEIN"/>
    <property type="match status" value="1"/>
</dbReference>
<comment type="caution">
    <text evidence="12">The sequence shown here is derived from an EMBL/GenBank/DDBJ whole genome shotgun (WGS) entry which is preliminary data.</text>
</comment>
<accession>A0A150RQL4</accession>
<dbReference type="SUPFAM" id="SSF46626">
    <property type="entry name" value="Cytochrome c"/>
    <property type="match status" value="2"/>
</dbReference>
<feature type="binding site" description="covalent" evidence="8">
    <location>
        <position position="248"/>
    </location>
    <ligand>
        <name>heme c</name>
        <dbReference type="ChEBI" id="CHEBI:61717"/>
        <label>2</label>
    </ligand>
</feature>
<dbReference type="Proteomes" id="UP000075635">
    <property type="component" value="Unassembled WGS sequence"/>
</dbReference>
<dbReference type="InterPro" id="IPR004852">
    <property type="entry name" value="Di-haem_cyt_c_peroxidsae"/>
</dbReference>
<evidence type="ECO:0000256" key="4">
    <source>
        <dbReference type="ARBA" id="ARBA00022729"/>
    </source>
</evidence>
<keyword evidence="3 9" id="KW-0479">Metal-binding</keyword>
<evidence type="ECO:0000256" key="9">
    <source>
        <dbReference type="PIRSR" id="PIRSR000294-2"/>
    </source>
</evidence>
<proteinExistence type="predicted"/>
<feature type="binding site" description="axial binding residue" evidence="9">
    <location>
        <position position="106"/>
    </location>
    <ligand>
        <name>heme c</name>
        <dbReference type="ChEBI" id="CHEBI:61717"/>
        <label>1</label>
    </ligand>
    <ligandPart>
        <name>Fe</name>
        <dbReference type="ChEBI" id="CHEBI:18248"/>
    </ligandPart>
</feature>
<feature type="binding site" description="covalent" evidence="8">
    <location>
        <position position="105"/>
    </location>
    <ligand>
        <name>heme c</name>
        <dbReference type="ChEBI" id="CHEBI:61717"/>
        <label>1</label>
    </ligand>
</feature>
<dbReference type="PANTHER" id="PTHR30600">
    <property type="entry name" value="CYTOCHROME C PEROXIDASE-RELATED"/>
    <property type="match status" value="1"/>
</dbReference>
<evidence type="ECO:0000256" key="2">
    <source>
        <dbReference type="ARBA" id="ARBA00022617"/>
    </source>
</evidence>
<comment type="cofactor">
    <cofactor evidence="8">
        <name>heme</name>
        <dbReference type="ChEBI" id="CHEBI:30413"/>
    </cofactor>
    <text evidence="8">Binds 2 heme groups.</text>
</comment>